<dbReference type="Proteomes" id="UP000782312">
    <property type="component" value="Unassembled WGS sequence"/>
</dbReference>
<dbReference type="GO" id="GO:0000166">
    <property type="term" value="F:nucleotide binding"/>
    <property type="evidence" value="ECO:0007669"/>
    <property type="project" value="InterPro"/>
</dbReference>
<organism evidence="2 3">
    <name type="scientific">Tectimicrobiota bacterium</name>
    <dbReference type="NCBI Taxonomy" id="2528274"/>
    <lineage>
        <taxon>Bacteria</taxon>
        <taxon>Pseudomonadati</taxon>
        <taxon>Nitrospinota/Tectimicrobiota group</taxon>
        <taxon>Candidatus Tectimicrobiota</taxon>
    </lineage>
</organism>
<dbReference type="InterPro" id="IPR000683">
    <property type="entry name" value="Gfo/Idh/MocA-like_OxRdtase_N"/>
</dbReference>
<evidence type="ECO:0000313" key="2">
    <source>
        <dbReference type="EMBL" id="MBI3127332.1"/>
    </source>
</evidence>
<dbReference type="AlphaFoldDB" id="A0A932MN88"/>
<protein>
    <submittedName>
        <fullName evidence="2">Gfo/Idh/MocA family oxidoreductase</fullName>
    </submittedName>
</protein>
<proteinExistence type="predicted"/>
<sequence length="325" mass="35499">MPPLRLGLIGAGRWGRAYLRTIQSLPDLALARLCSANPESRALVDSSCQITRDWREVAEASDLDGVIVCTPPALHAMMTGAAVRAGLPAMVEKPLTLDLEEALRLQETVERAGVPVLVDHIHLFHPAYQALKREAARLGPVRRIRAEGGSLGPFREDTTSLWDYGPHDLAMCLDLLGASPRRLAARLEETRETPEGRGENFALELDFPGGARAGIRVGKIFPEKRRRFAAWLGGCALVFDDLAPQRLVRHPLPQGWEGEPPALEGPGEPLPFDYEPPLAAALKAFARGIRGESLEGLGVELGVEIVRLLNEAERQLPPEGRIREA</sequence>
<name>A0A932MN88_UNCTE</name>
<comment type="caution">
    <text evidence="2">The sequence shown here is derived from an EMBL/GenBank/DDBJ whole genome shotgun (WGS) entry which is preliminary data.</text>
</comment>
<dbReference type="EMBL" id="JACPUR010000017">
    <property type="protein sequence ID" value="MBI3127332.1"/>
    <property type="molecule type" value="Genomic_DNA"/>
</dbReference>
<reference evidence="2" key="1">
    <citation type="submission" date="2020-07" db="EMBL/GenBank/DDBJ databases">
        <title>Huge and variable diversity of episymbiotic CPR bacteria and DPANN archaea in groundwater ecosystems.</title>
        <authorList>
            <person name="He C.Y."/>
            <person name="Keren R."/>
            <person name="Whittaker M."/>
            <person name="Farag I.F."/>
            <person name="Doudna J."/>
            <person name="Cate J.H.D."/>
            <person name="Banfield J.F."/>
        </authorList>
    </citation>
    <scope>NUCLEOTIDE SEQUENCE</scope>
    <source>
        <strain evidence="2">NC_groundwater_763_Ag_S-0.2um_68_21</strain>
    </source>
</reference>
<feature type="domain" description="Gfo/Idh/MocA-like oxidoreductase N-terminal" evidence="1">
    <location>
        <begin position="5"/>
        <end position="120"/>
    </location>
</feature>
<dbReference type="Gene3D" id="3.30.360.10">
    <property type="entry name" value="Dihydrodipicolinate Reductase, domain 2"/>
    <property type="match status" value="1"/>
</dbReference>
<dbReference type="PANTHER" id="PTHR43377:SF1">
    <property type="entry name" value="BILIVERDIN REDUCTASE A"/>
    <property type="match status" value="1"/>
</dbReference>
<evidence type="ECO:0000259" key="1">
    <source>
        <dbReference type="Pfam" id="PF01408"/>
    </source>
</evidence>
<dbReference type="PANTHER" id="PTHR43377">
    <property type="entry name" value="BILIVERDIN REDUCTASE A"/>
    <property type="match status" value="1"/>
</dbReference>
<dbReference type="InterPro" id="IPR036291">
    <property type="entry name" value="NAD(P)-bd_dom_sf"/>
</dbReference>
<dbReference type="Gene3D" id="3.40.50.720">
    <property type="entry name" value="NAD(P)-binding Rossmann-like Domain"/>
    <property type="match status" value="1"/>
</dbReference>
<dbReference type="Pfam" id="PF01408">
    <property type="entry name" value="GFO_IDH_MocA"/>
    <property type="match status" value="1"/>
</dbReference>
<dbReference type="SUPFAM" id="SSF51735">
    <property type="entry name" value="NAD(P)-binding Rossmann-fold domains"/>
    <property type="match status" value="1"/>
</dbReference>
<accession>A0A932MN88</accession>
<dbReference type="InterPro" id="IPR051450">
    <property type="entry name" value="Gfo/Idh/MocA_Oxidoreductases"/>
</dbReference>
<evidence type="ECO:0000313" key="3">
    <source>
        <dbReference type="Proteomes" id="UP000782312"/>
    </source>
</evidence>
<gene>
    <name evidence="2" type="ORF">HYZ11_06985</name>
</gene>
<dbReference type="SUPFAM" id="SSF55347">
    <property type="entry name" value="Glyceraldehyde-3-phosphate dehydrogenase-like, C-terminal domain"/>
    <property type="match status" value="1"/>
</dbReference>